<sequence>MPVVITQSVRAKSKESREGSILIEELKTNLGRHTASPLPSTLKPMGKGHNPAGKSPSGLGQQISGNQKNKPNDPGGGSSGTPPARRT</sequence>
<feature type="compositionally biased region" description="Polar residues" evidence="1">
    <location>
        <begin position="1"/>
        <end position="10"/>
    </location>
</feature>
<evidence type="ECO:0000313" key="3">
    <source>
        <dbReference type="Proteomes" id="UP001279410"/>
    </source>
</evidence>
<feature type="region of interest" description="Disordered" evidence="1">
    <location>
        <begin position="1"/>
        <end position="20"/>
    </location>
</feature>
<feature type="compositionally biased region" description="Polar residues" evidence="1">
    <location>
        <begin position="58"/>
        <end position="69"/>
    </location>
</feature>
<proteinExistence type="predicted"/>
<keyword evidence="3" id="KW-1185">Reference proteome</keyword>
<organism evidence="2 3">
    <name type="scientific">Lates japonicus</name>
    <name type="common">Japanese lates</name>
    <dbReference type="NCBI Taxonomy" id="270547"/>
    <lineage>
        <taxon>Eukaryota</taxon>
        <taxon>Metazoa</taxon>
        <taxon>Chordata</taxon>
        <taxon>Craniata</taxon>
        <taxon>Vertebrata</taxon>
        <taxon>Euteleostomi</taxon>
        <taxon>Actinopterygii</taxon>
        <taxon>Neopterygii</taxon>
        <taxon>Teleostei</taxon>
        <taxon>Neoteleostei</taxon>
        <taxon>Acanthomorphata</taxon>
        <taxon>Carangaria</taxon>
        <taxon>Carangaria incertae sedis</taxon>
        <taxon>Centropomidae</taxon>
        <taxon>Lates</taxon>
    </lineage>
</organism>
<feature type="region of interest" description="Disordered" evidence="1">
    <location>
        <begin position="25"/>
        <end position="87"/>
    </location>
</feature>
<evidence type="ECO:0000256" key="1">
    <source>
        <dbReference type="SAM" id="MobiDB-lite"/>
    </source>
</evidence>
<protein>
    <submittedName>
        <fullName evidence="2">Transcription initiation factor TFIID subunit 4-like protein</fullName>
    </submittedName>
</protein>
<evidence type="ECO:0000313" key="2">
    <source>
        <dbReference type="EMBL" id="GLD55953.1"/>
    </source>
</evidence>
<reference evidence="2" key="1">
    <citation type="submission" date="2022-08" db="EMBL/GenBank/DDBJ databases">
        <title>Genome sequencing of akame (Lates japonicus).</title>
        <authorList>
            <person name="Hashiguchi Y."/>
            <person name="Takahashi H."/>
        </authorList>
    </citation>
    <scope>NUCLEOTIDE SEQUENCE</scope>
    <source>
        <strain evidence="2">Kochi</strain>
    </source>
</reference>
<gene>
    <name evidence="2" type="ORF">AKAME5_002861200</name>
</gene>
<accession>A0AAD3R595</accession>
<name>A0AAD3R595_LATJO</name>
<dbReference type="Proteomes" id="UP001279410">
    <property type="component" value="Unassembled WGS sequence"/>
</dbReference>
<dbReference type="AlphaFoldDB" id="A0AAD3R595"/>
<dbReference type="EMBL" id="BRZM01004257">
    <property type="protein sequence ID" value="GLD55953.1"/>
    <property type="molecule type" value="Genomic_DNA"/>
</dbReference>
<comment type="caution">
    <text evidence="2">The sequence shown here is derived from an EMBL/GenBank/DDBJ whole genome shotgun (WGS) entry which is preliminary data.</text>
</comment>